<evidence type="ECO:0000259" key="9">
    <source>
        <dbReference type="Pfam" id="PF02782"/>
    </source>
</evidence>
<evidence type="ECO:0000313" key="11">
    <source>
        <dbReference type="Proteomes" id="UP001597075"/>
    </source>
</evidence>
<dbReference type="Pfam" id="PF02782">
    <property type="entry name" value="FGGY_C"/>
    <property type="match status" value="1"/>
</dbReference>
<dbReference type="InterPro" id="IPR018484">
    <property type="entry name" value="FGGY_N"/>
</dbReference>
<sequence>MTNHVAIDVGSNGGTIWVGRRDGDSLDVGEVYRFDNGPVERDGRYVWAIDQLLDEIETGLLAAEREYGPLSTLAVETTGLDFTFFRDGEPMRDPYFYRDPSVTSTLDDLLERVGKREIFDQTGINHWNVPNSLWQYHYQTHASPEIVQSAETLVMLPQVLTHAMGGSVNPDKSIASTAQMFDIESETWATDLLETLDLRTDLLPNLEEPGTKVGTLDESFAPGLDSRPDILLTATHDTACAVAATPFGAGDRTFLSTGSWFIVGIELDAPRVTDEAFAVEASNEYGAEGTTRFLKNVTGFNLLEYAREKWREEGNPHEYDVIFSEMADTDPFGPLIDPDADLFMAGTLEGDIVEKIGQYCRETGQAVPEGVGEITRCLLESLAAKTAYALSQLQGAADVESDQLNAVGGGVRNEPFLRMLAGATGLPVVAGPVEATSLGNLLVQMNATDTITDLAEGRRLLRETADLTAYEPADRDAWAETVDRMATLADRVG</sequence>
<dbReference type="Proteomes" id="UP001597075">
    <property type="component" value="Unassembled WGS sequence"/>
</dbReference>
<gene>
    <name evidence="10" type="ORF">ACFSBJ_03715</name>
</gene>
<dbReference type="PANTHER" id="PTHR10196:SF93">
    <property type="entry name" value="L-RHAMNULOKINASE"/>
    <property type="match status" value="1"/>
</dbReference>
<accession>A0ABD6CX17</accession>
<evidence type="ECO:0000256" key="2">
    <source>
        <dbReference type="ARBA" id="ARBA00022679"/>
    </source>
</evidence>
<dbReference type="Gene3D" id="3.30.420.40">
    <property type="match status" value="2"/>
</dbReference>
<name>A0ABD6CX17_9EURY</name>
<keyword evidence="7" id="KW-0684">Rhamnose metabolism</keyword>
<keyword evidence="6" id="KW-1015">Disulfide bond</keyword>
<dbReference type="PANTHER" id="PTHR10196">
    <property type="entry name" value="SUGAR KINASE"/>
    <property type="match status" value="1"/>
</dbReference>
<dbReference type="GO" id="GO:0016301">
    <property type="term" value="F:kinase activity"/>
    <property type="evidence" value="ECO:0007669"/>
    <property type="project" value="UniProtKB-KW"/>
</dbReference>
<proteinExistence type="inferred from homology"/>
<comment type="caution">
    <text evidence="10">The sequence shown here is derived from an EMBL/GenBank/DDBJ whole genome shotgun (WGS) entry which is preliminary data.</text>
</comment>
<feature type="domain" description="Carbohydrate kinase FGGY C-terminal" evidence="9">
    <location>
        <begin position="255"/>
        <end position="446"/>
    </location>
</feature>
<dbReference type="SUPFAM" id="SSF53067">
    <property type="entry name" value="Actin-like ATPase domain"/>
    <property type="match status" value="2"/>
</dbReference>
<evidence type="ECO:0000256" key="7">
    <source>
        <dbReference type="ARBA" id="ARBA00023308"/>
    </source>
</evidence>
<evidence type="ECO:0000256" key="5">
    <source>
        <dbReference type="ARBA" id="ARBA00022840"/>
    </source>
</evidence>
<keyword evidence="4" id="KW-0418">Kinase</keyword>
<protein>
    <submittedName>
        <fullName evidence="10">Rhamnulokinase family protein</fullName>
        <ecNumber evidence="10">2.7.1.-</ecNumber>
    </submittedName>
</protein>
<evidence type="ECO:0000256" key="1">
    <source>
        <dbReference type="ARBA" id="ARBA00009156"/>
    </source>
</evidence>
<comment type="similarity">
    <text evidence="1">Belongs to the FGGY kinase family.</text>
</comment>
<dbReference type="EMBL" id="JBHUDL010000005">
    <property type="protein sequence ID" value="MFD1632845.1"/>
    <property type="molecule type" value="Genomic_DNA"/>
</dbReference>
<dbReference type="InterPro" id="IPR043129">
    <property type="entry name" value="ATPase_NBD"/>
</dbReference>
<evidence type="ECO:0000256" key="3">
    <source>
        <dbReference type="ARBA" id="ARBA00022741"/>
    </source>
</evidence>
<evidence type="ECO:0000259" key="8">
    <source>
        <dbReference type="Pfam" id="PF00370"/>
    </source>
</evidence>
<evidence type="ECO:0000256" key="6">
    <source>
        <dbReference type="ARBA" id="ARBA00023157"/>
    </source>
</evidence>
<keyword evidence="5" id="KW-0067">ATP-binding</keyword>
<keyword evidence="2 10" id="KW-0808">Transferase</keyword>
<evidence type="ECO:0000313" key="10">
    <source>
        <dbReference type="EMBL" id="MFD1632845.1"/>
    </source>
</evidence>
<keyword evidence="11" id="KW-1185">Reference proteome</keyword>
<feature type="domain" description="Carbohydrate kinase FGGY N-terminal" evidence="8">
    <location>
        <begin position="88"/>
        <end position="241"/>
    </location>
</feature>
<dbReference type="InterPro" id="IPR018485">
    <property type="entry name" value="FGGY_C"/>
</dbReference>
<dbReference type="InterPro" id="IPR013449">
    <property type="entry name" value="Rhamnulokinase"/>
</dbReference>
<keyword evidence="3" id="KW-0547">Nucleotide-binding</keyword>
<dbReference type="RefSeq" id="WP_256406668.1">
    <property type="nucleotide sequence ID" value="NZ_CP187152.1"/>
</dbReference>
<evidence type="ECO:0000256" key="4">
    <source>
        <dbReference type="ARBA" id="ARBA00022777"/>
    </source>
</evidence>
<organism evidence="10 11">
    <name type="scientific">Haloplanus ruber</name>
    <dbReference type="NCBI Taxonomy" id="869892"/>
    <lineage>
        <taxon>Archaea</taxon>
        <taxon>Methanobacteriati</taxon>
        <taxon>Methanobacteriota</taxon>
        <taxon>Stenosarchaea group</taxon>
        <taxon>Halobacteria</taxon>
        <taxon>Halobacteriales</taxon>
        <taxon>Haloferacaceae</taxon>
        <taxon>Haloplanus</taxon>
    </lineage>
</organism>
<dbReference type="GO" id="GO:0005524">
    <property type="term" value="F:ATP binding"/>
    <property type="evidence" value="ECO:0007669"/>
    <property type="project" value="UniProtKB-KW"/>
</dbReference>
<reference evidence="10 11" key="1">
    <citation type="journal article" date="2019" name="Int. J. Syst. Evol. Microbiol.">
        <title>The Global Catalogue of Microorganisms (GCM) 10K type strain sequencing project: providing services to taxonomists for standard genome sequencing and annotation.</title>
        <authorList>
            <consortium name="The Broad Institute Genomics Platform"/>
            <consortium name="The Broad Institute Genome Sequencing Center for Infectious Disease"/>
            <person name="Wu L."/>
            <person name="Ma J."/>
        </authorList>
    </citation>
    <scope>NUCLEOTIDE SEQUENCE [LARGE SCALE GENOMIC DNA]</scope>
    <source>
        <strain evidence="10 11">CGMCC 1.10594</strain>
    </source>
</reference>
<dbReference type="CDD" id="cd07771">
    <property type="entry name" value="ASKHA_NBD_FGGY_RhaB-like"/>
    <property type="match status" value="1"/>
</dbReference>
<dbReference type="Pfam" id="PF00370">
    <property type="entry name" value="FGGY_N"/>
    <property type="match status" value="1"/>
</dbReference>
<dbReference type="AlphaFoldDB" id="A0ABD6CX17"/>
<dbReference type="EC" id="2.7.1.-" evidence="10"/>